<dbReference type="Pfam" id="PF09754">
    <property type="entry name" value="PAC2"/>
    <property type="match status" value="1"/>
</dbReference>
<dbReference type="RefSeq" id="WP_182561022.1">
    <property type="nucleotide sequence ID" value="NZ_JACGWT010000005.1"/>
</dbReference>
<proteinExistence type="predicted"/>
<evidence type="ECO:0008006" key="3">
    <source>
        <dbReference type="Google" id="ProtNLM"/>
    </source>
</evidence>
<evidence type="ECO:0000313" key="1">
    <source>
        <dbReference type="EMBL" id="MBA8795395.1"/>
    </source>
</evidence>
<comment type="caution">
    <text evidence="1">The sequence shown here is derived from an EMBL/GenBank/DDBJ whole genome shotgun (WGS) entry which is preliminary data.</text>
</comment>
<dbReference type="EMBL" id="JACGWT010000005">
    <property type="protein sequence ID" value="MBA8795395.1"/>
    <property type="molecule type" value="Genomic_DNA"/>
</dbReference>
<sequence length="305" mass="33965">MLDPRQLYTLREDVAARMAGHRPVLLHQLDGFVDAGAAGRGLSAHLLEHLDHEVLAVFDHDQLHDYRSRRPAMTFDTDQWRSYADLELKLHRMTDRQGEVFLLLTGPEPDVQWERMTSAVIGLIEQFDVRLTLAVHGIPMAVPHTRPITFTAHGTDPELVSNYRSWIDRVEVPGSFQALLEFRLGQQDRKAMGLAAHVPHYLAQATFPEASLTMGNALATVTGLSIDLAPLEHASAENLREIAGEVAASTEVQELVAQLEQTYDAVQNEGPGQVPSADEIGAEFERFLAQHSRDQDKEDPGRDTD</sequence>
<reference evidence="1 2" key="1">
    <citation type="submission" date="2020-07" db="EMBL/GenBank/DDBJ databases">
        <title>Sequencing the genomes of 1000 actinobacteria strains.</title>
        <authorList>
            <person name="Klenk H.-P."/>
        </authorList>
    </citation>
    <scope>NUCLEOTIDE SEQUENCE [LARGE SCALE GENOMIC DNA]</scope>
    <source>
        <strain evidence="1 2">DSM 100723</strain>
    </source>
</reference>
<dbReference type="Gene3D" id="3.40.50.10900">
    <property type="entry name" value="PAC-like subunit"/>
    <property type="match status" value="1"/>
</dbReference>
<dbReference type="PIRSF" id="PIRSF028754">
    <property type="entry name" value="UCP028754"/>
    <property type="match status" value="1"/>
</dbReference>
<dbReference type="AlphaFoldDB" id="A0A7W3IUG8"/>
<gene>
    <name evidence="1" type="ORF">FHX74_003031</name>
</gene>
<keyword evidence="2" id="KW-1185">Reference proteome</keyword>
<dbReference type="InterPro" id="IPR019151">
    <property type="entry name" value="Proteasome_assmbl_chaperone_2"/>
</dbReference>
<dbReference type="Proteomes" id="UP000523079">
    <property type="component" value="Unassembled WGS sequence"/>
</dbReference>
<evidence type="ECO:0000313" key="2">
    <source>
        <dbReference type="Proteomes" id="UP000523079"/>
    </source>
</evidence>
<protein>
    <recommendedName>
        <fullName evidence="3">PAC2 family protein</fullName>
    </recommendedName>
</protein>
<dbReference type="InterPro" id="IPR038389">
    <property type="entry name" value="PSMG2_sf"/>
</dbReference>
<dbReference type="InterPro" id="IPR008492">
    <property type="entry name" value="Rv2714-like"/>
</dbReference>
<dbReference type="SUPFAM" id="SSF159659">
    <property type="entry name" value="Cgl1923-like"/>
    <property type="match status" value="1"/>
</dbReference>
<name>A0A7W3IUG8_9ACTN</name>
<accession>A0A7W3IUG8</accession>
<organism evidence="1 2">
    <name type="scientific">Microlunatus kandeliicorticis</name>
    <dbReference type="NCBI Taxonomy" id="1759536"/>
    <lineage>
        <taxon>Bacteria</taxon>
        <taxon>Bacillati</taxon>
        <taxon>Actinomycetota</taxon>
        <taxon>Actinomycetes</taxon>
        <taxon>Propionibacteriales</taxon>
        <taxon>Propionibacteriaceae</taxon>
        <taxon>Microlunatus</taxon>
    </lineage>
</organism>
<dbReference type="Gene3D" id="1.10.287.100">
    <property type="match status" value="1"/>
</dbReference>